<keyword evidence="4 7" id="KW-1133">Transmembrane helix</keyword>
<evidence type="ECO:0000256" key="6">
    <source>
        <dbReference type="SAM" id="MobiDB-lite"/>
    </source>
</evidence>
<dbReference type="Pfam" id="PF01036">
    <property type="entry name" value="Bac_rhodopsin"/>
    <property type="match status" value="1"/>
</dbReference>
<dbReference type="Proteomes" id="UP000038830">
    <property type="component" value="Unassembled WGS sequence"/>
</dbReference>
<feature type="transmembrane region" description="Helical" evidence="7">
    <location>
        <begin position="239"/>
        <end position="262"/>
    </location>
</feature>
<evidence type="ECO:0000256" key="4">
    <source>
        <dbReference type="ARBA" id="ARBA00022989"/>
    </source>
</evidence>
<dbReference type="CDD" id="cd15239">
    <property type="entry name" value="7tm_YRO2_fungal-like"/>
    <property type="match status" value="1"/>
</dbReference>
<dbReference type="SUPFAM" id="SSF81321">
    <property type="entry name" value="Family A G protein-coupled receptor-like"/>
    <property type="match status" value="1"/>
</dbReference>
<evidence type="ECO:0000313" key="9">
    <source>
        <dbReference type="Proteomes" id="UP000038830"/>
    </source>
</evidence>
<dbReference type="SMART" id="SM01021">
    <property type="entry name" value="Bac_rhodopsin"/>
    <property type="match status" value="1"/>
</dbReference>
<sequence>MPSINEIQLIKRGGNQAIEINPPTGVDFHLTSSGSDWLWAAFCVFILYSLIMHVLMFRKPVKERIFYYTSVVPAWIMAIGYFTWASNLGWTPIQAEFNHVTVDDQETHPGYRQIFYAKFIAWFLAFPFHTIALGLLSNTPGVQTAYNIFFTDISILGYLFGSLVKSTYKWGYFTFAVASTFATAINLFTTSRRSALEVGKDCHFYFTLYASGFVFIWLVYPIAWALADGGNVIQPDSDAVFYGVLDVITFVFIPAVFFFFIYDFNLERIGLNKPEFQFVANKELSTVSGRTSGETVQHSASTTPAPAPAASP</sequence>
<gene>
    <name evidence="8" type="primary">MRH1</name>
    <name evidence="8" type="ORF">BN1211_3905</name>
</gene>
<comment type="similarity">
    <text evidence="2">Belongs to the archaeal/bacterial/fungal opsin family.</text>
</comment>
<protein>
    <submittedName>
        <fullName evidence="8">MRH1 protein</fullName>
    </submittedName>
</protein>
<evidence type="ECO:0000256" key="1">
    <source>
        <dbReference type="ARBA" id="ARBA00004141"/>
    </source>
</evidence>
<dbReference type="EMBL" id="CDQK01000004">
    <property type="protein sequence ID" value="CEP23343.1"/>
    <property type="molecule type" value="Genomic_DNA"/>
</dbReference>
<keyword evidence="5 7" id="KW-0472">Membrane</keyword>
<dbReference type="AlphaFoldDB" id="A0A0H5C5U7"/>
<organism evidence="8 9">
    <name type="scientific">Cyberlindnera jadinii (strain ATCC 18201 / CBS 1600 / BCRC 20928 / JCM 3617 / NBRC 0987 / NRRL Y-1542)</name>
    <name type="common">Torula yeast</name>
    <name type="synonym">Candida utilis</name>
    <dbReference type="NCBI Taxonomy" id="983966"/>
    <lineage>
        <taxon>Eukaryota</taxon>
        <taxon>Fungi</taxon>
        <taxon>Dikarya</taxon>
        <taxon>Ascomycota</taxon>
        <taxon>Saccharomycotina</taxon>
        <taxon>Saccharomycetes</taxon>
        <taxon>Phaffomycetales</taxon>
        <taxon>Phaffomycetaceae</taxon>
        <taxon>Cyberlindnera</taxon>
    </lineage>
</organism>
<evidence type="ECO:0000256" key="2">
    <source>
        <dbReference type="ARBA" id="ARBA00008130"/>
    </source>
</evidence>
<reference evidence="9" key="1">
    <citation type="journal article" date="2015" name="J. Biotechnol.">
        <title>The structure of the Cyberlindnera jadinii genome and its relation to Candida utilis analyzed by the occurrence of single nucleotide polymorphisms.</title>
        <authorList>
            <person name="Rupp O."/>
            <person name="Brinkrolf K."/>
            <person name="Buerth C."/>
            <person name="Kunigo M."/>
            <person name="Schneider J."/>
            <person name="Jaenicke S."/>
            <person name="Goesmann A."/>
            <person name="Puehler A."/>
            <person name="Jaeger K.-E."/>
            <person name="Ernst J.F."/>
        </authorList>
    </citation>
    <scope>NUCLEOTIDE SEQUENCE [LARGE SCALE GENOMIC DNA]</scope>
    <source>
        <strain evidence="9">ATCC 18201 / CBS 1600 / BCRC 20928 / JCM 3617 / NBRC 0987 / NRRL Y-1542</strain>
    </source>
</reference>
<dbReference type="Gene3D" id="1.20.1070.10">
    <property type="entry name" value="Rhodopsin 7-helix transmembrane proteins"/>
    <property type="match status" value="1"/>
</dbReference>
<dbReference type="PANTHER" id="PTHR28286:SF1">
    <property type="entry name" value="30 KDA HEAT SHOCK PROTEIN-RELATED"/>
    <property type="match status" value="1"/>
</dbReference>
<feature type="transmembrane region" description="Helical" evidence="7">
    <location>
        <begin position="170"/>
        <end position="190"/>
    </location>
</feature>
<dbReference type="PANTHER" id="PTHR28286">
    <property type="match status" value="1"/>
</dbReference>
<keyword evidence="3 7" id="KW-0812">Transmembrane</keyword>
<name>A0A0H5C5U7_CYBJN</name>
<feature type="transmembrane region" description="Helical" evidence="7">
    <location>
        <begin position="37"/>
        <end position="58"/>
    </location>
</feature>
<comment type="subcellular location">
    <subcellularLocation>
        <location evidence="1">Membrane</location>
        <topology evidence="1">Multi-pass membrane protein</topology>
    </subcellularLocation>
</comment>
<feature type="compositionally biased region" description="Polar residues" evidence="6">
    <location>
        <begin position="289"/>
        <end position="298"/>
    </location>
</feature>
<feature type="region of interest" description="Disordered" evidence="6">
    <location>
        <begin position="289"/>
        <end position="312"/>
    </location>
</feature>
<feature type="transmembrane region" description="Helical" evidence="7">
    <location>
        <begin position="202"/>
        <end position="227"/>
    </location>
</feature>
<accession>A0A0H5C5U7</accession>
<dbReference type="GO" id="GO:0005886">
    <property type="term" value="C:plasma membrane"/>
    <property type="evidence" value="ECO:0007669"/>
    <property type="project" value="TreeGrafter"/>
</dbReference>
<evidence type="ECO:0000313" key="8">
    <source>
        <dbReference type="EMBL" id="CEP23343.1"/>
    </source>
</evidence>
<feature type="transmembrane region" description="Helical" evidence="7">
    <location>
        <begin position="119"/>
        <end position="137"/>
    </location>
</feature>
<dbReference type="GO" id="GO:0005783">
    <property type="term" value="C:endoplasmic reticulum"/>
    <property type="evidence" value="ECO:0007669"/>
    <property type="project" value="TreeGrafter"/>
</dbReference>
<feature type="transmembrane region" description="Helical" evidence="7">
    <location>
        <begin position="144"/>
        <end position="164"/>
    </location>
</feature>
<dbReference type="FunFam" id="1.20.1070.10:FF:000160">
    <property type="entry name" value="Related to Opsin-1"/>
    <property type="match status" value="1"/>
</dbReference>
<dbReference type="InterPro" id="IPR043476">
    <property type="entry name" value="Yro2-like_7TM"/>
</dbReference>
<feature type="transmembrane region" description="Helical" evidence="7">
    <location>
        <begin position="65"/>
        <end position="84"/>
    </location>
</feature>
<proteinExistence type="inferred from homology"/>
<evidence type="ECO:0000256" key="5">
    <source>
        <dbReference type="ARBA" id="ARBA00023136"/>
    </source>
</evidence>
<evidence type="ECO:0000256" key="7">
    <source>
        <dbReference type="SAM" id="Phobius"/>
    </source>
</evidence>
<evidence type="ECO:0000256" key="3">
    <source>
        <dbReference type="ARBA" id="ARBA00022692"/>
    </source>
</evidence>
<dbReference type="InterPro" id="IPR001425">
    <property type="entry name" value="Arc/bac/fun_rhodopsins"/>
</dbReference>